<dbReference type="InterPro" id="IPR036237">
    <property type="entry name" value="Xyl_isomerase-like_sf"/>
</dbReference>
<evidence type="ECO:0000259" key="2">
    <source>
        <dbReference type="Pfam" id="PF01261"/>
    </source>
</evidence>
<organism evidence="3 4">
    <name type="scientific">Pontimonas salivibrio</name>
    <dbReference type="NCBI Taxonomy" id="1159327"/>
    <lineage>
        <taxon>Bacteria</taxon>
        <taxon>Bacillati</taxon>
        <taxon>Actinomycetota</taxon>
        <taxon>Actinomycetes</taxon>
        <taxon>Micrococcales</taxon>
        <taxon>Microbacteriaceae</taxon>
        <taxon>Pontimonas</taxon>
    </lineage>
</organism>
<evidence type="ECO:0000256" key="1">
    <source>
        <dbReference type="ARBA" id="ARBA00023277"/>
    </source>
</evidence>
<keyword evidence="4" id="KW-1185">Reference proteome</keyword>
<name>A0A2L2BSB7_9MICO</name>
<dbReference type="Proteomes" id="UP000243077">
    <property type="component" value="Chromosome"/>
</dbReference>
<dbReference type="RefSeq" id="WP_104913991.1">
    <property type="nucleotide sequence ID" value="NZ_CP026923.1"/>
</dbReference>
<dbReference type="PANTHER" id="PTHR12110:SF52">
    <property type="entry name" value="XYLOSE ISOMERASE"/>
    <property type="match status" value="1"/>
</dbReference>
<dbReference type="AlphaFoldDB" id="A0A2L2BSB7"/>
<gene>
    <name evidence="3" type="ORF">C3B54_111590</name>
</gene>
<dbReference type="Gene3D" id="3.20.20.150">
    <property type="entry name" value="Divalent-metal-dependent TIM barrel enzymes"/>
    <property type="match status" value="1"/>
</dbReference>
<protein>
    <submittedName>
        <fullName evidence="3">Sugar phosphate isomerase</fullName>
    </submittedName>
</protein>
<sequence>MIGLSTYSFFWEHKLSVPDGPNLQPLDLPGMLRATADQGVHLLQICDYAPLFDLDEKGLADLRGLADSLGIQLELGTRVVTPSHLERMLTTSLALGATFVRSMLSDANSRPSTREAERWLRQELPHWEAAGVTLALETYEQIPVAELVDLVARIDSPSLGICLDPANSVAALENPRDTVERCAPYVAGLHIKDFSFTRHEQWVGFRLSGTPLGHGLLDYRHLMDTVRPEERGINRVVEHWLPWQGTQTDTIRLEREWTTTALAYMKEH</sequence>
<reference evidence="3 4" key="1">
    <citation type="submission" date="2018-02" db="EMBL/GenBank/DDBJ databases">
        <title>Complete genome of the streamlined marine actinobacterium Pontimonas salivibrio CL-TW6 adapted to coastal planktonic lifestype.</title>
        <authorList>
            <person name="Cho B.C."/>
            <person name="Hardies S.C."/>
            <person name="Jang G.I."/>
            <person name="Hwang C.Y."/>
        </authorList>
    </citation>
    <scope>NUCLEOTIDE SEQUENCE [LARGE SCALE GENOMIC DNA]</scope>
    <source>
        <strain evidence="3 4">CL-TW6</strain>
    </source>
</reference>
<dbReference type="Pfam" id="PF01261">
    <property type="entry name" value="AP_endonuc_2"/>
    <property type="match status" value="1"/>
</dbReference>
<evidence type="ECO:0000313" key="4">
    <source>
        <dbReference type="Proteomes" id="UP000243077"/>
    </source>
</evidence>
<dbReference type="OrthoDB" id="3350993at2"/>
<feature type="domain" description="Xylose isomerase-like TIM barrel" evidence="2">
    <location>
        <begin position="83"/>
        <end position="257"/>
    </location>
</feature>
<accession>A0A2L2BSB7</accession>
<keyword evidence="3" id="KW-0413">Isomerase</keyword>
<evidence type="ECO:0000313" key="3">
    <source>
        <dbReference type="EMBL" id="AVG24527.1"/>
    </source>
</evidence>
<dbReference type="KEGG" id="psai:C3B54_111590"/>
<proteinExistence type="predicted"/>
<dbReference type="GO" id="GO:0016853">
    <property type="term" value="F:isomerase activity"/>
    <property type="evidence" value="ECO:0007669"/>
    <property type="project" value="UniProtKB-KW"/>
</dbReference>
<keyword evidence="1" id="KW-0119">Carbohydrate metabolism</keyword>
<dbReference type="SUPFAM" id="SSF51658">
    <property type="entry name" value="Xylose isomerase-like"/>
    <property type="match status" value="1"/>
</dbReference>
<dbReference type="InterPro" id="IPR013022">
    <property type="entry name" value="Xyl_isomerase-like_TIM-brl"/>
</dbReference>
<dbReference type="EMBL" id="CP026923">
    <property type="protein sequence ID" value="AVG24527.1"/>
    <property type="molecule type" value="Genomic_DNA"/>
</dbReference>
<dbReference type="InterPro" id="IPR050312">
    <property type="entry name" value="IolE/XylAMocC-like"/>
</dbReference>
<dbReference type="PANTHER" id="PTHR12110">
    <property type="entry name" value="HYDROXYPYRUVATE ISOMERASE"/>
    <property type="match status" value="1"/>
</dbReference>